<reference evidence="6 7" key="1">
    <citation type="journal article" date="2012" name="J. Bacteriol.">
        <title>Draft genome sequence of the nitrophenol-degrading actinomycete Rhodococcus imtechensis RKJ300.</title>
        <authorList>
            <person name="Vikram S."/>
            <person name="Kumar S."/>
            <person name="Subramanian S."/>
            <person name="Raghava G.P."/>
        </authorList>
    </citation>
    <scope>NUCLEOTIDE SEQUENCE [LARGE SCALE GENOMIC DNA]</scope>
    <source>
        <strain evidence="6 7">RKJ300</strain>
    </source>
</reference>
<organism evidence="6 7">
    <name type="scientific">Rhodococcus opacus RKJ300 = JCM 13270</name>
    <dbReference type="NCBI Taxonomy" id="1165867"/>
    <lineage>
        <taxon>Bacteria</taxon>
        <taxon>Bacillati</taxon>
        <taxon>Actinomycetota</taxon>
        <taxon>Actinomycetes</taxon>
        <taxon>Mycobacteriales</taxon>
        <taxon>Nocardiaceae</taxon>
        <taxon>Rhodococcus</taxon>
    </lineage>
</organism>
<dbReference type="InterPro" id="IPR023606">
    <property type="entry name" value="CoA-Trfase_III_dom_1_sf"/>
</dbReference>
<dbReference type="FunFam" id="3.40.50.10540:FF:000004">
    <property type="entry name" value="Probable alpha-methylacyl-CoA racemase mcr"/>
    <property type="match status" value="1"/>
</dbReference>
<dbReference type="FunFam" id="3.30.1540.10:FF:000004">
    <property type="entry name" value="Probable alpha-methylacyl-CoA racemase mcr"/>
    <property type="match status" value="1"/>
</dbReference>
<dbReference type="EC" id="5.1.99.4" evidence="3"/>
<dbReference type="InterPro" id="IPR044855">
    <property type="entry name" value="CoA-Trfase_III_dom3_sf"/>
</dbReference>
<dbReference type="Proteomes" id="UP000006447">
    <property type="component" value="Unassembled WGS sequence"/>
</dbReference>
<dbReference type="GO" id="GO:0016740">
    <property type="term" value="F:transferase activity"/>
    <property type="evidence" value="ECO:0007669"/>
    <property type="project" value="UniProtKB-KW"/>
</dbReference>
<keyword evidence="6" id="KW-0808">Transferase</keyword>
<evidence type="ECO:0000313" key="7">
    <source>
        <dbReference type="Proteomes" id="UP000006447"/>
    </source>
</evidence>
<evidence type="ECO:0000313" key="6">
    <source>
        <dbReference type="EMBL" id="EID79987.1"/>
    </source>
</evidence>
<evidence type="ECO:0000256" key="2">
    <source>
        <dbReference type="ARBA" id="ARBA00023235"/>
    </source>
</evidence>
<dbReference type="Pfam" id="PF02515">
    <property type="entry name" value="CoA_transf_3"/>
    <property type="match status" value="1"/>
</dbReference>
<dbReference type="InterPro" id="IPR003673">
    <property type="entry name" value="CoA-Trfase_fam_III"/>
</dbReference>
<evidence type="ECO:0000256" key="4">
    <source>
        <dbReference type="ARBA" id="ARBA00074506"/>
    </source>
</evidence>
<dbReference type="EMBL" id="AJJH01000046">
    <property type="protein sequence ID" value="EID79987.1"/>
    <property type="molecule type" value="Genomic_DNA"/>
</dbReference>
<dbReference type="PANTHER" id="PTHR48228">
    <property type="entry name" value="SUCCINYL-COA--D-CITRAMALATE COA-TRANSFERASE"/>
    <property type="match status" value="1"/>
</dbReference>
<comment type="caution">
    <text evidence="6">The sequence shown here is derived from an EMBL/GenBank/DDBJ whole genome shotgun (WGS) entry which is preliminary data.</text>
</comment>
<dbReference type="Gene3D" id="3.30.1540.10">
    <property type="entry name" value="formyl-coa transferase, domain 3"/>
    <property type="match status" value="1"/>
</dbReference>
<dbReference type="Gene3D" id="3.40.50.10540">
    <property type="entry name" value="Crotonobetainyl-coa:carnitine coa-transferase, domain 1"/>
    <property type="match status" value="1"/>
</dbReference>
<proteinExistence type="inferred from homology"/>
<evidence type="ECO:0000256" key="3">
    <source>
        <dbReference type="ARBA" id="ARBA00066407"/>
    </source>
</evidence>
<accession>I0WUC1</accession>
<dbReference type="PANTHER" id="PTHR48228:SF5">
    <property type="entry name" value="ALPHA-METHYLACYL-COA RACEMASE"/>
    <property type="match status" value="1"/>
</dbReference>
<protein>
    <recommendedName>
        <fullName evidence="4">Alpha-methylacyl-CoA racemase</fullName>
        <ecNumber evidence="3">5.1.99.4</ecNumber>
    </recommendedName>
</protein>
<dbReference type="GO" id="GO:0008111">
    <property type="term" value="F:alpha-methylacyl-CoA racemase activity"/>
    <property type="evidence" value="ECO:0007669"/>
    <property type="project" value="UniProtKB-EC"/>
</dbReference>
<dbReference type="AlphaFoldDB" id="I0WUC1"/>
<gene>
    <name evidence="6" type="ORF">W59_10549</name>
</gene>
<dbReference type="RefSeq" id="WP_007297144.1">
    <property type="nucleotide sequence ID" value="NZ_AJJH01000046.1"/>
</dbReference>
<evidence type="ECO:0000256" key="5">
    <source>
        <dbReference type="SAM" id="MobiDB-lite"/>
    </source>
</evidence>
<sequence>MPGPLHGLKVLELAGIGPGPHAAMILGDLGADVVRVERPHGGLDVTNGRADHMLRNRRSVGADLKTKEGRARVLALASVADVLIEGFRPGTTERLGLGPDDCAEVNPALIYARMTGWGQDGPLSPRAGHDINYISLTGALHAIGDRDGKPVPPLNLVGDFGGGSMFLLVGILSALFERQRSGKGQVVDAAMVDGASVLMQMMWAMRGADAWTGERGANLLDGGAPFYDTYRCADDRWIALGAIEPQFYAQLLHGLGIPPADLPDQNDRDQWPLLRKLFTDTIAAHSRDHWATVFADTDACVTPVLTLDEVAAGDHLAHRGTIIEIDEVPQPAPAPRFSRTPAATPTGPRQMVTDTEDVLDDWIGTRSRSSR</sequence>
<evidence type="ECO:0000256" key="1">
    <source>
        <dbReference type="ARBA" id="ARBA00008383"/>
    </source>
</evidence>
<keyword evidence="2" id="KW-0413">Isomerase</keyword>
<feature type="region of interest" description="Disordered" evidence="5">
    <location>
        <begin position="329"/>
        <end position="371"/>
    </location>
</feature>
<dbReference type="InterPro" id="IPR050509">
    <property type="entry name" value="CoA-transferase_III"/>
</dbReference>
<comment type="similarity">
    <text evidence="1">Belongs to the CoA-transferase III family.</text>
</comment>
<name>I0WUC1_RHOOP</name>
<dbReference type="PATRIC" id="fig|1165867.3.peg.2144"/>
<dbReference type="SUPFAM" id="SSF89796">
    <property type="entry name" value="CoA-transferase family III (CaiB/BaiF)"/>
    <property type="match status" value="1"/>
</dbReference>